<sequence precursor="true">MRCRMGIVCVASLALGWAVPARADLVISIGDATVAQGGTGTLNVYLSSTADASAPDVINNYAFLIQITANTAGNLAFSSSQGFGYLNDGSYVFFGNSADYVAGLMSPPPVGGTPSTTDYPNDSFVGFDTTNDFSPVALSSSSGPVLLASLSLDASITSEGESFTVSLVPNAGDGSSGSGSGTYFDVVDDGFSEQSAVSYTSTSGTVTITAAVPEPASASLGLIATCLLACGLVRRSSRRR</sequence>
<evidence type="ECO:0008006" key="4">
    <source>
        <dbReference type="Google" id="ProtNLM"/>
    </source>
</evidence>
<dbReference type="EMBL" id="CP042997">
    <property type="protein sequence ID" value="QEH37253.1"/>
    <property type="molecule type" value="Genomic_DNA"/>
</dbReference>
<dbReference type="Proteomes" id="UP000324233">
    <property type="component" value="Chromosome"/>
</dbReference>
<dbReference type="KEGG" id="agv:OJF2_58400"/>
<keyword evidence="1" id="KW-0732">Signal</keyword>
<name>A0A5B9W9M1_9BACT</name>
<evidence type="ECO:0000256" key="1">
    <source>
        <dbReference type="SAM" id="SignalP"/>
    </source>
</evidence>
<proteinExistence type="predicted"/>
<feature type="signal peptide" evidence="1">
    <location>
        <begin position="1"/>
        <end position="23"/>
    </location>
</feature>
<accession>A0A5B9W9M1</accession>
<evidence type="ECO:0000313" key="3">
    <source>
        <dbReference type="Proteomes" id="UP000324233"/>
    </source>
</evidence>
<organism evidence="2 3">
    <name type="scientific">Aquisphaera giovannonii</name>
    <dbReference type="NCBI Taxonomy" id="406548"/>
    <lineage>
        <taxon>Bacteria</taxon>
        <taxon>Pseudomonadati</taxon>
        <taxon>Planctomycetota</taxon>
        <taxon>Planctomycetia</taxon>
        <taxon>Isosphaerales</taxon>
        <taxon>Isosphaeraceae</taxon>
        <taxon>Aquisphaera</taxon>
    </lineage>
</organism>
<evidence type="ECO:0000313" key="2">
    <source>
        <dbReference type="EMBL" id="QEH37253.1"/>
    </source>
</evidence>
<feature type="chain" id="PRO_5022748362" description="PEP-CTERM protein-sorting domain-containing protein" evidence="1">
    <location>
        <begin position="24"/>
        <end position="240"/>
    </location>
</feature>
<protein>
    <recommendedName>
        <fullName evidence="4">PEP-CTERM protein-sorting domain-containing protein</fullName>
    </recommendedName>
</protein>
<gene>
    <name evidence="2" type="ORF">OJF2_58400</name>
</gene>
<dbReference type="AlphaFoldDB" id="A0A5B9W9M1"/>
<reference evidence="2 3" key="1">
    <citation type="submission" date="2019-08" db="EMBL/GenBank/DDBJ databases">
        <title>Deep-cultivation of Planctomycetes and their phenomic and genomic characterization uncovers novel biology.</title>
        <authorList>
            <person name="Wiegand S."/>
            <person name="Jogler M."/>
            <person name="Boedeker C."/>
            <person name="Pinto D."/>
            <person name="Vollmers J."/>
            <person name="Rivas-Marin E."/>
            <person name="Kohn T."/>
            <person name="Peeters S.H."/>
            <person name="Heuer A."/>
            <person name="Rast P."/>
            <person name="Oberbeckmann S."/>
            <person name="Bunk B."/>
            <person name="Jeske O."/>
            <person name="Meyerdierks A."/>
            <person name="Storesund J.E."/>
            <person name="Kallscheuer N."/>
            <person name="Luecker S."/>
            <person name="Lage O.M."/>
            <person name="Pohl T."/>
            <person name="Merkel B.J."/>
            <person name="Hornburger P."/>
            <person name="Mueller R.-W."/>
            <person name="Bruemmer F."/>
            <person name="Labrenz M."/>
            <person name="Spormann A.M."/>
            <person name="Op den Camp H."/>
            <person name="Overmann J."/>
            <person name="Amann R."/>
            <person name="Jetten M.S.M."/>
            <person name="Mascher T."/>
            <person name="Medema M.H."/>
            <person name="Devos D.P."/>
            <person name="Kaster A.-K."/>
            <person name="Ovreas L."/>
            <person name="Rohde M."/>
            <person name="Galperin M.Y."/>
            <person name="Jogler C."/>
        </authorList>
    </citation>
    <scope>NUCLEOTIDE SEQUENCE [LARGE SCALE GENOMIC DNA]</scope>
    <source>
        <strain evidence="2 3">OJF2</strain>
    </source>
</reference>
<keyword evidence="3" id="KW-1185">Reference proteome</keyword>